<feature type="domain" description="TonB C-terminal" evidence="2">
    <location>
        <begin position="186"/>
        <end position="245"/>
    </location>
</feature>
<keyword evidence="1" id="KW-0812">Transmembrane</keyword>
<dbReference type="GO" id="GO:0055085">
    <property type="term" value="P:transmembrane transport"/>
    <property type="evidence" value="ECO:0007669"/>
    <property type="project" value="InterPro"/>
</dbReference>
<accession>A0A2G1BW99</accession>
<reference evidence="3 6" key="3">
    <citation type="submission" date="2023-07" db="EMBL/GenBank/DDBJ databases">
        <title>Genome content predicts the carbon catabolic preferences of heterotrophic bacteria.</title>
        <authorList>
            <person name="Gralka M."/>
        </authorList>
    </citation>
    <scope>NUCLEOTIDE SEQUENCE [LARGE SCALE GENOMIC DNA]</scope>
    <source>
        <strain evidence="3 6">4G03</strain>
    </source>
</reference>
<evidence type="ECO:0000259" key="2">
    <source>
        <dbReference type="Pfam" id="PF03544"/>
    </source>
</evidence>
<organism evidence="4 5">
    <name type="scientific">Tenacibaculum discolor</name>
    <dbReference type="NCBI Taxonomy" id="361581"/>
    <lineage>
        <taxon>Bacteria</taxon>
        <taxon>Pseudomonadati</taxon>
        <taxon>Bacteroidota</taxon>
        <taxon>Flavobacteriia</taxon>
        <taxon>Flavobacteriales</taxon>
        <taxon>Flavobacteriaceae</taxon>
        <taxon>Tenacibaculum</taxon>
    </lineage>
</organism>
<dbReference type="SUPFAM" id="SSF74653">
    <property type="entry name" value="TolA/TonB C-terminal domain"/>
    <property type="match status" value="1"/>
</dbReference>
<dbReference type="Gene3D" id="3.30.1150.10">
    <property type="match status" value="1"/>
</dbReference>
<proteinExistence type="predicted"/>
<dbReference type="EMBL" id="PDUU01000004">
    <property type="protein sequence ID" value="PHN97865.1"/>
    <property type="molecule type" value="Genomic_DNA"/>
</dbReference>
<sequence length="247" mass="28273">MKTPKKHAKKQLEKFSTIFTQLGLVLTLFVVFLVLEHEIAKDIAIVEPTNAKVYEIVHTFDAPVIVKREVKEIEKPKQERVIKEVLKPEVVDNNTENTTVIDLPVDDGSIDVATLTQVKEEEVVDKDDDPVSINNVQNTPVFKGCEGLSEEENIKCFERKIQQHIQRNFNSELAQEVGLNSGKYKIITQFIIDKKGDVVDVKIRAPHYKLKNETDRVVNKIPKFIPGKQNNKEVKVKYTLPITFRVE</sequence>
<name>A0A2G1BW99_9FLAO</name>
<dbReference type="InterPro" id="IPR037682">
    <property type="entry name" value="TonB_C"/>
</dbReference>
<dbReference type="Pfam" id="PF03544">
    <property type="entry name" value="TonB_C"/>
    <property type="match status" value="1"/>
</dbReference>
<protein>
    <submittedName>
        <fullName evidence="3">Energy transducer TonB</fullName>
    </submittedName>
</protein>
<reference evidence="4" key="2">
    <citation type="submission" date="2017-10" db="EMBL/GenBank/DDBJ databases">
        <authorList>
            <person name="Enke T.N."/>
            <person name="Cordero O.X."/>
        </authorList>
    </citation>
    <scope>NUCLEOTIDE SEQUENCE</scope>
    <source>
        <strain evidence="4">4G03</strain>
    </source>
</reference>
<evidence type="ECO:0000313" key="6">
    <source>
        <dbReference type="Proteomes" id="UP001242342"/>
    </source>
</evidence>
<keyword evidence="1" id="KW-1133">Transmembrane helix</keyword>
<keyword evidence="1" id="KW-0472">Membrane</keyword>
<evidence type="ECO:0000256" key="1">
    <source>
        <dbReference type="SAM" id="Phobius"/>
    </source>
</evidence>
<dbReference type="AlphaFoldDB" id="A0A2G1BW99"/>
<dbReference type="EMBL" id="JAUYVU010000001">
    <property type="protein sequence ID" value="MDP2539896.1"/>
    <property type="molecule type" value="Genomic_DNA"/>
</dbReference>
<dbReference type="Proteomes" id="UP000222163">
    <property type="component" value="Unassembled WGS sequence"/>
</dbReference>
<reference evidence="4 5" key="1">
    <citation type="journal article" date="2016" name="Nat. Commun.">
        <title>Microbial interactions lead to rapid micro-scale successions on model marine particles.</title>
        <authorList>
            <person name="Datta M.S."/>
            <person name="Sliwerska E."/>
            <person name="Gore J."/>
            <person name="Polz M.F."/>
            <person name="Cordero O.X."/>
        </authorList>
    </citation>
    <scope>NUCLEOTIDE SEQUENCE [LARGE SCALE GENOMIC DNA]</scope>
    <source>
        <strain evidence="4 5">4G03</strain>
    </source>
</reference>
<comment type="caution">
    <text evidence="4">The sequence shown here is derived from an EMBL/GenBank/DDBJ whole genome shotgun (WGS) entry which is preliminary data.</text>
</comment>
<evidence type="ECO:0000313" key="4">
    <source>
        <dbReference type="EMBL" id="PHN97865.1"/>
    </source>
</evidence>
<gene>
    <name evidence="4" type="ORF">CSC81_05485</name>
    <name evidence="3" type="ORF">Q8W23_00250</name>
</gene>
<evidence type="ECO:0000313" key="3">
    <source>
        <dbReference type="EMBL" id="MDP2539896.1"/>
    </source>
</evidence>
<feature type="transmembrane region" description="Helical" evidence="1">
    <location>
        <begin position="12"/>
        <end position="35"/>
    </location>
</feature>
<keyword evidence="6" id="KW-1185">Reference proteome</keyword>
<dbReference type="Proteomes" id="UP001242342">
    <property type="component" value="Unassembled WGS sequence"/>
</dbReference>
<evidence type="ECO:0000313" key="5">
    <source>
        <dbReference type="Proteomes" id="UP000222163"/>
    </source>
</evidence>
<dbReference type="RefSeq" id="WP_099214774.1">
    <property type="nucleotide sequence ID" value="NZ_JAUYVU010000001.1"/>
</dbReference>